<dbReference type="AlphaFoldDB" id="A0A915A3G5"/>
<sequence length="34" mass="4103">MISSDIRRISRFFFFFTSKVKHLSIVKGFLRPIK</sequence>
<evidence type="ECO:0000313" key="2">
    <source>
        <dbReference type="WBParaSite" id="PgE323_g001_t01"/>
    </source>
</evidence>
<reference evidence="2" key="1">
    <citation type="submission" date="2022-11" db="UniProtKB">
        <authorList>
            <consortium name="WormBaseParasite"/>
        </authorList>
    </citation>
    <scope>IDENTIFICATION</scope>
</reference>
<name>A0A915A3G5_PARUN</name>
<evidence type="ECO:0000313" key="1">
    <source>
        <dbReference type="Proteomes" id="UP000887569"/>
    </source>
</evidence>
<dbReference type="Proteomes" id="UP000887569">
    <property type="component" value="Unplaced"/>
</dbReference>
<dbReference type="WBParaSite" id="PgE323_g001_t01">
    <property type="protein sequence ID" value="PgE323_g001_t01"/>
    <property type="gene ID" value="PgE323_g001"/>
</dbReference>
<organism evidence="1 2">
    <name type="scientific">Parascaris univalens</name>
    <name type="common">Nematode worm</name>
    <dbReference type="NCBI Taxonomy" id="6257"/>
    <lineage>
        <taxon>Eukaryota</taxon>
        <taxon>Metazoa</taxon>
        <taxon>Ecdysozoa</taxon>
        <taxon>Nematoda</taxon>
        <taxon>Chromadorea</taxon>
        <taxon>Rhabditida</taxon>
        <taxon>Spirurina</taxon>
        <taxon>Ascaridomorpha</taxon>
        <taxon>Ascaridoidea</taxon>
        <taxon>Ascarididae</taxon>
        <taxon>Parascaris</taxon>
    </lineage>
</organism>
<keyword evidence="1" id="KW-1185">Reference proteome</keyword>
<protein>
    <submittedName>
        <fullName evidence="2">Uncharacterized protein</fullName>
    </submittedName>
</protein>
<proteinExistence type="predicted"/>
<accession>A0A915A3G5</accession>